<dbReference type="GO" id="GO:0005525">
    <property type="term" value="F:GTP binding"/>
    <property type="evidence" value="ECO:0007669"/>
    <property type="project" value="InterPro"/>
</dbReference>
<dbReference type="Gene3D" id="3.40.50.10140">
    <property type="entry name" value="Toll/interleukin-1 receptor homology (TIR) domain"/>
    <property type="match status" value="1"/>
</dbReference>
<comment type="caution">
    <text evidence="6">The sequence shown here is derived from an EMBL/GenBank/DDBJ whole genome shotgun (WGS) entry which is preliminary data.</text>
</comment>
<dbReference type="GO" id="GO:0006406">
    <property type="term" value="P:mRNA export from nucleus"/>
    <property type="evidence" value="ECO:0007669"/>
    <property type="project" value="InterPro"/>
</dbReference>
<dbReference type="SMART" id="SM00173">
    <property type="entry name" value="RAS"/>
    <property type="match status" value="1"/>
</dbReference>
<dbReference type="SUPFAM" id="SSF52200">
    <property type="entry name" value="Toll/Interleukin receptor TIR domain"/>
    <property type="match status" value="1"/>
</dbReference>
<dbReference type="PROSITE" id="PS50104">
    <property type="entry name" value="TIR"/>
    <property type="match status" value="1"/>
</dbReference>
<reference evidence="6 7" key="1">
    <citation type="submission" date="2020-03" db="EMBL/GenBank/DDBJ databases">
        <title>Whole genome shotgun sequence of Phytohabitans rumicis NBRC 108638.</title>
        <authorList>
            <person name="Komaki H."/>
            <person name="Tamura T."/>
        </authorList>
    </citation>
    <scope>NUCLEOTIDE SEQUENCE [LARGE SCALE GENOMIC DNA]</scope>
    <source>
        <strain evidence="6 7">NBRC 108638</strain>
    </source>
</reference>
<dbReference type="PANTHER" id="PTHR22839:SF0">
    <property type="entry name" value="THO COMPLEX SUBUNIT 3"/>
    <property type="match status" value="1"/>
</dbReference>
<dbReference type="Proteomes" id="UP000482960">
    <property type="component" value="Unassembled WGS sequence"/>
</dbReference>
<dbReference type="Gene3D" id="2.120.10.30">
    <property type="entry name" value="TolB, C-terminal domain"/>
    <property type="match status" value="1"/>
</dbReference>
<dbReference type="InterPro" id="IPR011042">
    <property type="entry name" value="6-blade_b-propeller_TolB-like"/>
</dbReference>
<feature type="repeat" description="WD" evidence="4">
    <location>
        <begin position="245"/>
        <end position="286"/>
    </location>
</feature>
<dbReference type="InterPro" id="IPR040132">
    <property type="entry name" value="Tex1/THOC3"/>
</dbReference>
<protein>
    <recommendedName>
        <fullName evidence="5">TIR domain-containing protein</fullName>
    </recommendedName>
</protein>
<evidence type="ECO:0000313" key="6">
    <source>
        <dbReference type="EMBL" id="GFJ94751.1"/>
    </source>
</evidence>
<dbReference type="PROSITE" id="PS50082">
    <property type="entry name" value="WD_REPEATS_2"/>
    <property type="match status" value="1"/>
</dbReference>
<dbReference type="RefSeq" id="WP_173082003.1">
    <property type="nucleotide sequence ID" value="NZ_BAABJB010000036.1"/>
</dbReference>
<dbReference type="Pfam" id="PF00400">
    <property type="entry name" value="WD40"/>
    <property type="match status" value="1"/>
</dbReference>
<dbReference type="InterPro" id="IPR011659">
    <property type="entry name" value="WD40"/>
</dbReference>
<evidence type="ECO:0000259" key="5">
    <source>
        <dbReference type="PROSITE" id="PS50104"/>
    </source>
</evidence>
<evidence type="ECO:0000256" key="3">
    <source>
        <dbReference type="ARBA" id="ARBA00046343"/>
    </source>
</evidence>
<dbReference type="InterPro" id="IPR035897">
    <property type="entry name" value="Toll_tir_struct_dom_sf"/>
</dbReference>
<keyword evidence="1 4" id="KW-0853">WD repeat</keyword>
<dbReference type="EMBL" id="BLPG01000001">
    <property type="protein sequence ID" value="GFJ94751.1"/>
    <property type="molecule type" value="Genomic_DNA"/>
</dbReference>
<dbReference type="InterPro" id="IPR027417">
    <property type="entry name" value="P-loop_NTPase"/>
</dbReference>
<dbReference type="GO" id="GO:0007165">
    <property type="term" value="P:signal transduction"/>
    <property type="evidence" value="ECO:0007669"/>
    <property type="project" value="InterPro"/>
</dbReference>
<feature type="domain" description="TIR" evidence="5">
    <location>
        <begin position="870"/>
        <end position="1010"/>
    </location>
</feature>
<evidence type="ECO:0000256" key="1">
    <source>
        <dbReference type="ARBA" id="ARBA00022574"/>
    </source>
</evidence>
<dbReference type="SMART" id="SM00174">
    <property type="entry name" value="RHO"/>
    <property type="match status" value="1"/>
</dbReference>
<dbReference type="Gene3D" id="2.130.10.10">
    <property type="entry name" value="YVTN repeat-like/Quinoprotein amine dehydrogenase"/>
    <property type="match status" value="1"/>
</dbReference>
<dbReference type="InterPro" id="IPR001806">
    <property type="entry name" value="Small_GTPase"/>
</dbReference>
<evidence type="ECO:0000313" key="7">
    <source>
        <dbReference type="Proteomes" id="UP000482960"/>
    </source>
</evidence>
<evidence type="ECO:0000256" key="2">
    <source>
        <dbReference type="ARBA" id="ARBA00022737"/>
    </source>
</evidence>
<organism evidence="6 7">
    <name type="scientific">Phytohabitans rumicis</name>
    <dbReference type="NCBI Taxonomy" id="1076125"/>
    <lineage>
        <taxon>Bacteria</taxon>
        <taxon>Bacillati</taxon>
        <taxon>Actinomycetota</taxon>
        <taxon>Actinomycetes</taxon>
        <taxon>Micromonosporales</taxon>
        <taxon>Micromonosporaceae</taxon>
    </lineage>
</organism>
<keyword evidence="2" id="KW-0677">Repeat</keyword>
<reference evidence="6 7" key="2">
    <citation type="submission" date="2020-03" db="EMBL/GenBank/DDBJ databases">
        <authorList>
            <person name="Ichikawa N."/>
            <person name="Kimura A."/>
            <person name="Kitahashi Y."/>
            <person name="Uohara A."/>
        </authorList>
    </citation>
    <scope>NUCLEOTIDE SEQUENCE [LARGE SCALE GENOMIC DNA]</scope>
    <source>
        <strain evidence="6 7">NBRC 108638</strain>
    </source>
</reference>
<name>A0A6V8LIM0_9ACTN</name>
<dbReference type="Gene3D" id="3.40.50.300">
    <property type="entry name" value="P-loop containing nucleotide triphosphate hydrolases"/>
    <property type="match status" value="1"/>
</dbReference>
<dbReference type="InterPro" id="IPR024977">
    <property type="entry name" value="Apc4-like_WD40_dom"/>
</dbReference>
<dbReference type="Pfam" id="PF13676">
    <property type="entry name" value="TIR_2"/>
    <property type="match status" value="1"/>
</dbReference>
<comment type="similarity">
    <text evidence="3">Belongs to the THOC3 family.</text>
</comment>
<dbReference type="PROSITE" id="PS51419">
    <property type="entry name" value="RAB"/>
    <property type="match status" value="1"/>
</dbReference>
<dbReference type="Pfam" id="PF12894">
    <property type="entry name" value="ANAPC4_WD40"/>
    <property type="match status" value="1"/>
</dbReference>
<accession>A0A6V8LIM0</accession>
<dbReference type="SMART" id="SM00175">
    <property type="entry name" value="RAB"/>
    <property type="match status" value="1"/>
</dbReference>
<dbReference type="Pfam" id="PF00071">
    <property type="entry name" value="Ras"/>
    <property type="match status" value="1"/>
</dbReference>
<keyword evidence="7" id="KW-1185">Reference proteome</keyword>
<dbReference type="InterPro" id="IPR015943">
    <property type="entry name" value="WD40/YVTN_repeat-like_dom_sf"/>
</dbReference>
<dbReference type="SUPFAM" id="SSF52540">
    <property type="entry name" value="P-loop containing nucleoside triphosphate hydrolases"/>
    <property type="match status" value="1"/>
</dbReference>
<sequence length="1010" mass="111645">MSTATDEPTGDPAHDGPSAITLRARVQVREEAGHDAWAVAWSCDGQRLAMVSNRGGSVWTADPGGWEYRPAFELGHGSEGSSGYVAWSPTDPHLLAQCREVTVTLLRVDADGRGCSTVWRAPYPANHGHRQNMSFSPDGARVAVADGGPEITILDVSTGKVADKRPAGFDAMEVGWSPSGDRLLALGSRGHAAIIPLRADLKGWDVAEQRSEIMWSAWSPDGRLAWDAGDAVHVWDGTGLPLVTLEGHTGNVVGVEFSHDGRLLYSVGRDQALRVWRTDTWQCVAVVPIEDAHYYTGGLRAHPTRPMLARRTQEMQTVELYEVDVDRLLGTVTTTSRTYANAKVLLLGDTGVGKSGLGLVLSGQPYRPTDSTHARQVWTFDTREVELPEGHTETREILLWDLAGQPGYRLIHQLHLAEAAAALVVFDARSEADPFAGVRYWMRALRHYRQGGGPSEVPAILVAARVDRGGVPVSPHRLAAVCDELGVVAHLETSAKEGRGVAELAEAIHRAIDWSTLPRSISTELFETIKRFLLEEKATDRVLASGDDLFRLYTRRHPEYVADGELRAGFDTCVRLLERRDLVRRLSFGGFVLLRPELLDAYASAIIDAARGQPDGLGYMAEDDALAGRFPIPEDARLPGPGEERLLLIATVEELLRHDLALREPTDGGVDLIFPSQFTQDPPDAPDTATTDVAFRFEGAVKTVYATLAVRLSHVAAYRREEMWRNASTYRAKVGGLCGLRVRDLDEGRGELTLFFDEAASEETRFLFEDYVHAHLTARALPGSVRRERVFTCGQCGYRLPGDLVHRRQGRGDTSMTCPDCERVKISLLDREDRLGAASMREVREMNATADATRDLAAATATIRGKETAGDYDVFLSYNTRDRATVAMIAERLRADGILPWFDTADIEPGQRWHDELERRIRQVDAGAVFVGPHGLGPWQDMEQRAFVHESARREFRIIPVLLPDAPNDLVLPVFLSQWHAVDCRVTEPDPFQRLRWAITGERWQDAPPV</sequence>
<proteinExistence type="inferred from homology"/>
<dbReference type="SMART" id="SM00320">
    <property type="entry name" value="WD40"/>
    <property type="match status" value="3"/>
</dbReference>
<dbReference type="InterPro" id="IPR000157">
    <property type="entry name" value="TIR_dom"/>
</dbReference>
<gene>
    <name evidence="6" type="ORF">Prum_083930</name>
</gene>
<dbReference type="GO" id="GO:0003924">
    <property type="term" value="F:GTPase activity"/>
    <property type="evidence" value="ECO:0007669"/>
    <property type="project" value="InterPro"/>
</dbReference>
<dbReference type="Pfam" id="PF07676">
    <property type="entry name" value="PD40"/>
    <property type="match status" value="1"/>
</dbReference>
<evidence type="ECO:0000256" key="4">
    <source>
        <dbReference type="PROSITE-ProRule" id="PRU00221"/>
    </source>
</evidence>
<dbReference type="SUPFAM" id="SSF82171">
    <property type="entry name" value="DPP6 N-terminal domain-like"/>
    <property type="match status" value="1"/>
</dbReference>
<dbReference type="PROSITE" id="PS50294">
    <property type="entry name" value="WD_REPEATS_REGION"/>
    <property type="match status" value="1"/>
</dbReference>
<dbReference type="PANTHER" id="PTHR22839">
    <property type="entry name" value="THO COMPLEX SUBUNIT 3 THO3"/>
    <property type="match status" value="1"/>
</dbReference>
<dbReference type="InterPro" id="IPR001680">
    <property type="entry name" value="WD40_rpt"/>
</dbReference>
<dbReference type="AlphaFoldDB" id="A0A6V8LIM0"/>
<dbReference type="PRINTS" id="PR00449">
    <property type="entry name" value="RASTRNSFRMNG"/>
</dbReference>